<evidence type="ECO:0000313" key="4">
    <source>
        <dbReference type="Proteomes" id="UP001303046"/>
    </source>
</evidence>
<evidence type="ECO:0000259" key="2">
    <source>
        <dbReference type="Pfam" id="PF01764"/>
    </source>
</evidence>
<dbReference type="SUPFAM" id="SSF53474">
    <property type="entry name" value="alpha/beta-Hydrolases"/>
    <property type="match status" value="1"/>
</dbReference>
<comment type="caution">
    <text evidence="3">The sequence shown here is derived from an EMBL/GenBank/DDBJ whole genome shotgun (WGS) entry which is preliminary data.</text>
</comment>
<gene>
    <name evidence="3" type="primary">Necator_chrIV.g13986</name>
    <name evidence="3" type="ORF">RB195_000693</name>
</gene>
<dbReference type="InterPro" id="IPR002921">
    <property type="entry name" value="Fungal_lipase-type"/>
</dbReference>
<dbReference type="CDD" id="cd00519">
    <property type="entry name" value="Lipase_3"/>
    <property type="match status" value="1"/>
</dbReference>
<dbReference type="PANTHER" id="PTHR45908">
    <property type="entry name" value="PROTEIN CBG11750-RELATED"/>
    <property type="match status" value="1"/>
</dbReference>
<keyword evidence="1" id="KW-0732">Signal</keyword>
<dbReference type="InterPro" id="IPR029058">
    <property type="entry name" value="AB_hydrolase_fold"/>
</dbReference>
<evidence type="ECO:0000313" key="3">
    <source>
        <dbReference type="EMBL" id="KAK6747649.1"/>
    </source>
</evidence>
<dbReference type="Gene3D" id="3.40.50.1820">
    <property type="entry name" value="alpha/beta hydrolase"/>
    <property type="match status" value="1"/>
</dbReference>
<feature type="domain" description="Fungal lipase-type" evidence="2">
    <location>
        <begin position="83"/>
        <end position="219"/>
    </location>
</feature>
<feature type="signal peptide" evidence="1">
    <location>
        <begin position="1"/>
        <end position="20"/>
    </location>
</feature>
<protein>
    <recommendedName>
        <fullName evidence="2">Fungal lipase-type domain-containing protein</fullName>
    </recommendedName>
</protein>
<sequence>MMRKIMIPLVVISLFGFACCAEYSDEFARMLVPFSAAAYTDTPWKCLAKYYPNSEFQREINVRCGNHRCSGFTAVLHNHTAIVVSFRGTTHLLHLIEESFKVVVEKNVEWPYGGMVSKYFRDAFMDIWSSGMELDVKLLRAKFPNYEVWLTGHSLGGALASLAAHWIVGSKIIDGSKIKLVTLGQPRIGDKMFARNHSAAIDYSFRIVHWRDVIPQLPLYDERPGGYYHQNTEKIPEEMKQKKLVLTNTVLISPLSV</sequence>
<keyword evidence="4" id="KW-1185">Reference proteome</keyword>
<accession>A0ABR1DAX4</accession>
<dbReference type="Proteomes" id="UP001303046">
    <property type="component" value="Unassembled WGS sequence"/>
</dbReference>
<feature type="chain" id="PRO_5046262135" description="Fungal lipase-type domain-containing protein" evidence="1">
    <location>
        <begin position="21"/>
        <end position="257"/>
    </location>
</feature>
<dbReference type="EMBL" id="JAVFWL010000004">
    <property type="protein sequence ID" value="KAK6747649.1"/>
    <property type="molecule type" value="Genomic_DNA"/>
</dbReference>
<reference evidence="3 4" key="1">
    <citation type="submission" date="2023-08" db="EMBL/GenBank/DDBJ databases">
        <title>A Necator americanus chromosomal reference genome.</title>
        <authorList>
            <person name="Ilik V."/>
            <person name="Petrzelkova K.J."/>
            <person name="Pardy F."/>
            <person name="Fuh T."/>
            <person name="Niatou-Singa F.S."/>
            <person name="Gouil Q."/>
            <person name="Baker L."/>
            <person name="Ritchie M.E."/>
            <person name="Jex A.R."/>
            <person name="Gazzola D."/>
            <person name="Li H."/>
            <person name="Toshio Fujiwara R."/>
            <person name="Zhan B."/>
            <person name="Aroian R.V."/>
            <person name="Pafco B."/>
            <person name="Schwarz E.M."/>
        </authorList>
    </citation>
    <scope>NUCLEOTIDE SEQUENCE [LARGE SCALE GENOMIC DNA]</scope>
    <source>
        <strain evidence="3 4">Aroian</strain>
        <tissue evidence="3">Whole animal</tissue>
    </source>
</reference>
<name>A0ABR1DAX4_NECAM</name>
<dbReference type="PANTHER" id="PTHR45908:SF8">
    <property type="entry name" value="FUNGAL LIPASE-LIKE DOMAIN-CONTAINING PROTEIN"/>
    <property type="match status" value="1"/>
</dbReference>
<proteinExistence type="predicted"/>
<dbReference type="Pfam" id="PF01764">
    <property type="entry name" value="Lipase_3"/>
    <property type="match status" value="1"/>
</dbReference>
<organism evidence="3 4">
    <name type="scientific">Necator americanus</name>
    <name type="common">Human hookworm</name>
    <dbReference type="NCBI Taxonomy" id="51031"/>
    <lineage>
        <taxon>Eukaryota</taxon>
        <taxon>Metazoa</taxon>
        <taxon>Ecdysozoa</taxon>
        <taxon>Nematoda</taxon>
        <taxon>Chromadorea</taxon>
        <taxon>Rhabditida</taxon>
        <taxon>Rhabditina</taxon>
        <taxon>Rhabditomorpha</taxon>
        <taxon>Strongyloidea</taxon>
        <taxon>Ancylostomatidae</taxon>
        <taxon>Bunostominae</taxon>
        <taxon>Necator</taxon>
    </lineage>
</organism>
<evidence type="ECO:0000256" key="1">
    <source>
        <dbReference type="SAM" id="SignalP"/>
    </source>
</evidence>
<dbReference type="PROSITE" id="PS51257">
    <property type="entry name" value="PROKAR_LIPOPROTEIN"/>
    <property type="match status" value="1"/>
</dbReference>